<organism evidence="2 3">
    <name type="scientific">Algoriphagus aquimarinus</name>
    <dbReference type="NCBI Taxonomy" id="237018"/>
    <lineage>
        <taxon>Bacteria</taxon>
        <taxon>Pseudomonadati</taxon>
        <taxon>Bacteroidota</taxon>
        <taxon>Cytophagia</taxon>
        <taxon>Cytophagales</taxon>
        <taxon>Cyclobacteriaceae</taxon>
        <taxon>Algoriphagus</taxon>
    </lineage>
</organism>
<keyword evidence="3" id="KW-1185">Reference proteome</keyword>
<evidence type="ECO:0000256" key="1">
    <source>
        <dbReference type="SAM" id="Phobius"/>
    </source>
</evidence>
<dbReference type="Proteomes" id="UP000198790">
    <property type="component" value="Unassembled WGS sequence"/>
</dbReference>
<dbReference type="AlphaFoldDB" id="A0A1I1BL69"/>
<sequence>MRNDTNSFPGKNLPKFGISFFMFLGILLSFTTQLGSKISLPAVDSREFASQIIDADHIVSPNTSLIEATNKNFINAINQFSRIDFSEFISSIEEETEKEFFSNYNTIFKFKLGWFPPSIDRTSLEYILTITSNKLFILFHRLKIFY</sequence>
<reference evidence="2 3" key="1">
    <citation type="submission" date="2016-10" db="EMBL/GenBank/DDBJ databases">
        <authorList>
            <person name="de Groot N.N."/>
        </authorList>
    </citation>
    <scope>NUCLEOTIDE SEQUENCE [LARGE SCALE GENOMIC DNA]</scope>
    <source>
        <strain evidence="2 3">DSM 23399</strain>
    </source>
</reference>
<proteinExistence type="predicted"/>
<protein>
    <submittedName>
        <fullName evidence="2">Uncharacterized protein</fullName>
    </submittedName>
</protein>
<accession>A0A1I1BL69</accession>
<dbReference type="RefSeq" id="WP_092899428.1">
    <property type="nucleotide sequence ID" value="NZ_FOKK01000014.1"/>
</dbReference>
<name>A0A1I1BL69_9BACT</name>
<dbReference type="EMBL" id="FOKK01000014">
    <property type="protein sequence ID" value="SFB50356.1"/>
    <property type="molecule type" value="Genomic_DNA"/>
</dbReference>
<evidence type="ECO:0000313" key="3">
    <source>
        <dbReference type="Proteomes" id="UP000198790"/>
    </source>
</evidence>
<keyword evidence="1" id="KW-0812">Transmembrane</keyword>
<gene>
    <name evidence="2" type="ORF">SAMN04489723_11459</name>
</gene>
<dbReference type="STRING" id="237018.SAMN04489723_11459"/>
<feature type="transmembrane region" description="Helical" evidence="1">
    <location>
        <begin position="12"/>
        <end position="30"/>
    </location>
</feature>
<keyword evidence="1" id="KW-0472">Membrane</keyword>
<evidence type="ECO:0000313" key="2">
    <source>
        <dbReference type="EMBL" id="SFB50356.1"/>
    </source>
</evidence>
<keyword evidence="1" id="KW-1133">Transmembrane helix</keyword>